<keyword evidence="3" id="KW-0600">Photoreceptor protein</keyword>
<keyword evidence="14" id="KW-0843">Virulence</keyword>
<evidence type="ECO:0000256" key="13">
    <source>
        <dbReference type="ARBA" id="ARBA00022991"/>
    </source>
</evidence>
<dbReference type="FunFam" id="3.30.450.20:FF:000099">
    <property type="entry name" value="Sensory box sensor histidine kinase"/>
    <property type="match status" value="1"/>
</dbReference>
<dbReference type="GO" id="GO:0004673">
    <property type="term" value="F:protein histidine kinase activity"/>
    <property type="evidence" value="ECO:0007669"/>
    <property type="project" value="UniProtKB-EC"/>
</dbReference>
<dbReference type="SUPFAM" id="SSF55785">
    <property type="entry name" value="PYP-like sensor domain (PAS domain)"/>
    <property type="match status" value="1"/>
</dbReference>
<dbReference type="Proteomes" id="UP000296374">
    <property type="component" value="Chromosome"/>
</dbReference>
<dbReference type="EMBL" id="CP038439">
    <property type="protein sequence ID" value="QBX33956.1"/>
    <property type="molecule type" value="Genomic_DNA"/>
</dbReference>
<keyword evidence="11" id="KW-0418">Kinase</keyword>
<keyword evidence="15" id="KW-0675">Receptor</keyword>
<dbReference type="SMART" id="SM00086">
    <property type="entry name" value="PAC"/>
    <property type="match status" value="1"/>
</dbReference>
<keyword evidence="5" id="KW-0716">Sensory transduction</keyword>
<dbReference type="PROSITE" id="PS50112">
    <property type="entry name" value="PAS"/>
    <property type="match status" value="1"/>
</dbReference>
<keyword evidence="4" id="KW-0597">Phosphoprotein</keyword>
<dbReference type="Pfam" id="PF08447">
    <property type="entry name" value="PAS_3"/>
    <property type="match status" value="1"/>
</dbReference>
<evidence type="ECO:0000256" key="12">
    <source>
        <dbReference type="ARBA" id="ARBA00022840"/>
    </source>
</evidence>
<evidence type="ECO:0000256" key="6">
    <source>
        <dbReference type="ARBA" id="ARBA00022630"/>
    </source>
</evidence>
<name>A0A4P7HIT7_9RHOB</name>
<dbReference type="CDD" id="cd00130">
    <property type="entry name" value="PAS"/>
    <property type="match status" value="1"/>
</dbReference>
<evidence type="ECO:0000313" key="18">
    <source>
        <dbReference type="EMBL" id="QBX33956.1"/>
    </source>
</evidence>
<dbReference type="Gene3D" id="3.30.565.10">
    <property type="entry name" value="Histidine kinase-like ATPase, C-terminal domain"/>
    <property type="match status" value="1"/>
</dbReference>
<feature type="domain" description="PAS" evidence="16">
    <location>
        <begin position="167"/>
        <end position="237"/>
    </location>
</feature>
<dbReference type="PANTHER" id="PTHR41523:SF7">
    <property type="entry name" value="HISTIDINE KINASE"/>
    <property type="match status" value="1"/>
</dbReference>
<keyword evidence="8" id="KW-0808">Transferase</keyword>
<dbReference type="InterPro" id="IPR011102">
    <property type="entry name" value="Sig_transdc_His_kinase_HWE"/>
</dbReference>
<evidence type="ECO:0000256" key="5">
    <source>
        <dbReference type="ARBA" id="ARBA00022606"/>
    </source>
</evidence>
<dbReference type="InterPro" id="IPR000700">
    <property type="entry name" value="PAS-assoc_C"/>
</dbReference>
<evidence type="ECO:0000256" key="1">
    <source>
        <dbReference type="ARBA" id="ARBA00000085"/>
    </source>
</evidence>
<proteinExistence type="predicted"/>
<dbReference type="SMART" id="SM00911">
    <property type="entry name" value="HWE_HK"/>
    <property type="match status" value="1"/>
</dbReference>
<organism evidence="18 19">
    <name type="scientific">Paracoccus liaowanqingii</name>
    <dbReference type="NCBI Taxonomy" id="2560053"/>
    <lineage>
        <taxon>Bacteria</taxon>
        <taxon>Pseudomonadati</taxon>
        <taxon>Pseudomonadota</taxon>
        <taxon>Alphaproteobacteria</taxon>
        <taxon>Rhodobacterales</taxon>
        <taxon>Paracoccaceae</taxon>
        <taxon>Paracoccus</taxon>
    </lineage>
</organism>
<gene>
    <name evidence="18" type="ORF">E4191_03975</name>
</gene>
<evidence type="ECO:0000313" key="19">
    <source>
        <dbReference type="Proteomes" id="UP000296374"/>
    </source>
</evidence>
<dbReference type="AlphaFoldDB" id="A0A4P7HIT7"/>
<evidence type="ECO:0000259" key="16">
    <source>
        <dbReference type="PROSITE" id="PS50112"/>
    </source>
</evidence>
<keyword evidence="10" id="KW-0547">Nucleotide-binding</keyword>
<dbReference type="Pfam" id="PF07536">
    <property type="entry name" value="HWE_HK"/>
    <property type="match status" value="1"/>
</dbReference>
<evidence type="ECO:0000256" key="14">
    <source>
        <dbReference type="ARBA" id="ARBA00023026"/>
    </source>
</evidence>
<dbReference type="Gene3D" id="3.30.450.20">
    <property type="entry name" value="PAS domain"/>
    <property type="match status" value="1"/>
</dbReference>
<dbReference type="GO" id="GO:0009881">
    <property type="term" value="F:photoreceptor activity"/>
    <property type="evidence" value="ECO:0007669"/>
    <property type="project" value="UniProtKB-KW"/>
</dbReference>
<evidence type="ECO:0000256" key="4">
    <source>
        <dbReference type="ARBA" id="ARBA00022553"/>
    </source>
</evidence>
<dbReference type="InterPro" id="IPR000014">
    <property type="entry name" value="PAS"/>
</dbReference>
<dbReference type="InterPro" id="IPR035965">
    <property type="entry name" value="PAS-like_dom_sf"/>
</dbReference>
<evidence type="ECO:0000259" key="17">
    <source>
        <dbReference type="PROSITE" id="PS50113"/>
    </source>
</evidence>
<evidence type="ECO:0000256" key="15">
    <source>
        <dbReference type="ARBA" id="ARBA00023170"/>
    </source>
</evidence>
<dbReference type="EC" id="2.7.13.3" evidence="2"/>
<protein>
    <recommendedName>
        <fullName evidence="2">histidine kinase</fullName>
        <ecNumber evidence="2">2.7.13.3</ecNumber>
    </recommendedName>
</protein>
<evidence type="ECO:0000256" key="7">
    <source>
        <dbReference type="ARBA" id="ARBA00022643"/>
    </source>
</evidence>
<keyword evidence="6" id="KW-0285">Flavoprotein</keyword>
<evidence type="ECO:0000256" key="9">
    <source>
        <dbReference type="ARBA" id="ARBA00022737"/>
    </source>
</evidence>
<dbReference type="InterPro" id="IPR001610">
    <property type="entry name" value="PAC"/>
</dbReference>
<dbReference type="NCBIfam" id="TIGR00229">
    <property type="entry name" value="sensory_box"/>
    <property type="match status" value="1"/>
</dbReference>
<evidence type="ECO:0000256" key="11">
    <source>
        <dbReference type="ARBA" id="ARBA00022777"/>
    </source>
</evidence>
<evidence type="ECO:0000256" key="10">
    <source>
        <dbReference type="ARBA" id="ARBA00022741"/>
    </source>
</evidence>
<dbReference type="RefSeq" id="WP_135312249.1">
    <property type="nucleotide sequence ID" value="NZ_CP038439.1"/>
</dbReference>
<feature type="domain" description="PAC" evidence="17">
    <location>
        <begin position="240"/>
        <end position="292"/>
    </location>
</feature>
<evidence type="ECO:0000256" key="8">
    <source>
        <dbReference type="ARBA" id="ARBA00022679"/>
    </source>
</evidence>
<keyword evidence="9" id="KW-0677">Repeat</keyword>
<comment type="catalytic activity">
    <reaction evidence="1">
        <text>ATP + protein L-histidine = ADP + protein N-phospho-L-histidine.</text>
        <dbReference type="EC" id="2.7.13.3"/>
    </reaction>
</comment>
<evidence type="ECO:0000256" key="2">
    <source>
        <dbReference type="ARBA" id="ARBA00012438"/>
    </source>
</evidence>
<keyword evidence="13" id="KW-0157">Chromophore</keyword>
<keyword evidence="12" id="KW-0067">ATP-binding</keyword>
<dbReference type="InterPro" id="IPR013655">
    <property type="entry name" value="PAS_fold_3"/>
</dbReference>
<dbReference type="InterPro" id="IPR036890">
    <property type="entry name" value="HATPase_C_sf"/>
</dbReference>
<sequence length="488" mass="54027">MNDQSVAPRRRDDITRDLGLSVAILAPRGRDAAVATALLDEVGVSSITIDTLDDLAAAIGGSIGVALATEEALTAADNGRLQEALARQPSWSDVPFIVLTNGKARHRSERSKALIDALQNGILLSRPMHAEELVRAVRSALKARARQYEARDRMRELQVREAQLHESEAKFHAIADSIDQMIWSTRPDGFHDYYNHRWYEFTGMPEGSTDGEAWADVFHPDDQDRTWARWRQSLESGEAYEIEYRLRHRSGDYRWVLGRAQPVRDAAGQITRWYGSCTDINRMKVAEEQLQLVLGEMNHRVKNSMAMVQSIVSQTLRQADSLENARLSIQSRIAVMAQAHDRLVKATWAETSITEVVEAALNPHSMSAGRFQLDGPDLSIGSKQALALTMALHELATNAAKYGALSSDAGHVRVHWRCDDSPGSAGFHLCWKEQGGPPVEPPCRQGFGSRLIEQALAGYFDGTAELSYDPDGLRLDLAAPLAGLSRQE</sequence>
<accession>A0A4P7HIT7</accession>
<dbReference type="PROSITE" id="PS50113">
    <property type="entry name" value="PAC"/>
    <property type="match status" value="1"/>
</dbReference>
<dbReference type="PANTHER" id="PTHR41523">
    <property type="entry name" value="TWO-COMPONENT SYSTEM SENSOR PROTEIN"/>
    <property type="match status" value="1"/>
</dbReference>
<dbReference type="SMART" id="SM00091">
    <property type="entry name" value="PAS"/>
    <property type="match status" value="1"/>
</dbReference>
<reference evidence="19" key="1">
    <citation type="submission" date="2019-03" db="EMBL/GenBank/DDBJ databases">
        <authorList>
            <person name="Li J."/>
        </authorList>
    </citation>
    <scope>NUCLEOTIDE SEQUENCE [LARGE SCALE GENOMIC DNA]</scope>
    <source>
        <strain evidence="19">2251</strain>
    </source>
</reference>
<keyword evidence="7" id="KW-0288">FMN</keyword>
<dbReference type="KEGG" id="plia:E4191_03975"/>
<dbReference type="GO" id="GO:0005524">
    <property type="term" value="F:ATP binding"/>
    <property type="evidence" value="ECO:0007669"/>
    <property type="project" value="UniProtKB-KW"/>
</dbReference>
<evidence type="ECO:0000256" key="3">
    <source>
        <dbReference type="ARBA" id="ARBA00022543"/>
    </source>
</evidence>